<accession>A0ABP6H971</accession>
<dbReference type="SUPFAM" id="SSF55785">
    <property type="entry name" value="PYP-like sensor domain (PAS domain)"/>
    <property type="match status" value="2"/>
</dbReference>
<evidence type="ECO:0000259" key="13">
    <source>
        <dbReference type="PROSITE" id="PS50894"/>
    </source>
</evidence>
<evidence type="ECO:0000259" key="9">
    <source>
        <dbReference type="PROSITE" id="PS50109"/>
    </source>
</evidence>
<dbReference type="InterPro" id="IPR036097">
    <property type="entry name" value="HisK_dim/P_sf"/>
</dbReference>
<feature type="domain" description="PAS" evidence="11">
    <location>
        <begin position="163"/>
        <end position="211"/>
    </location>
</feature>
<dbReference type="InterPro" id="IPR036890">
    <property type="entry name" value="HATPase_C_sf"/>
</dbReference>
<evidence type="ECO:0000256" key="4">
    <source>
        <dbReference type="ARBA" id="ARBA00022553"/>
    </source>
</evidence>
<reference evidence="15" key="1">
    <citation type="journal article" date="2019" name="Int. J. Syst. Evol. Microbiol.">
        <title>The Global Catalogue of Microorganisms (GCM) 10K type strain sequencing project: providing services to taxonomists for standard genome sequencing and annotation.</title>
        <authorList>
            <consortium name="The Broad Institute Genomics Platform"/>
            <consortium name="The Broad Institute Genome Sequencing Center for Infectious Disease"/>
            <person name="Wu L."/>
            <person name="Ma J."/>
        </authorList>
    </citation>
    <scope>NUCLEOTIDE SEQUENCE [LARGE SCALE GENOMIC DNA]</scope>
    <source>
        <strain evidence="15">JCM 16378</strain>
    </source>
</reference>
<dbReference type="PROSITE" id="PS50109">
    <property type="entry name" value="HIS_KIN"/>
    <property type="match status" value="1"/>
</dbReference>
<name>A0ABP6H971_9MICO</name>
<dbReference type="SMART" id="SM00073">
    <property type="entry name" value="HPT"/>
    <property type="match status" value="1"/>
</dbReference>
<dbReference type="SMART" id="SM00091">
    <property type="entry name" value="PAS"/>
    <property type="match status" value="2"/>
</dbReference>
<evidence type="ECO:0000256" key="2">
    <source>
        <dbReference type="ARBA" id="ARBA00004236"/>
    </source>
</evidence>
<evidence type="ECO:0000256" key="7">
    <source>
        <dbReference type="PROSITE-ProRule" id="PRU00110"/>
    </source>
</evidence>
<dbReference type="RefSeq" id="WP_344194232.1">
    <property type="nucleotide sequence ID" value="NZ_BAAARN010000003.1"/>
</dbReference>
<dbReference type="InterPro" id="IPR000700">
    <property type="entry name" value="PAS-assoc_C"/>
</dbReference>
<evidence type="ECO:0000256" key="5">
    <source>
        <dbReference type="ARBA" id="ARBA00022777"/>
    </source>
</evidence>
<protein>
    <recommendedName>
        <fullName evidence="3">histidine kinase</fullName>
        <ecNumber evidence="3">2.7.13.3</ecNumber>
    </recommendedName>
</protein>
<dbReference type="InterPro" id="IPR003594">
    <property type="entry name" value="HATPase_dom"/>
</dbReference>
<dbReference type="PROSITE" id="PS50894">
    <property type="entry name" value="HPT"/>
    <property type="match status" value="1"/>
</dbReference>
<keyword evidence="5" id="KW-0418">Kinase</keyword>
<feature type="domain" description="HPt" evidence="13">
    <location>
        <begin position="980"/>
        <end position="1072"/>
    </location>
</feature>
<dbReference type="EC" id="2.7.13.3" evidence="3"/>
<dbReference type="SUPFAM" id="SSF47384">
    <property type="entry name" value="Homodimeric domain of signal transducing histidine kinase"/>
    <property type="match status" value="1"/>
</dbReference>
<dbReference type="InterPro" id="IPR004358">
    <property type="entry name" value="Sig_transdc_His_kin-like_C"/>
</dbReference>
<dbReference type="PRINTS" id="PR00344">
    <property type="entry name" value="BCTRLSENSOR"/>
</dbReference>
<dbReference type="Gene3D" id="1.10.287.130">
    <property type="match status" value="1"/>
</dbReference>
<dbReference type="Gene3D" id="3.30.565.10">
    <property type="entry name" value="Histidine kinase-like ATPase, C-terminal domain"/>
    <property type="match status" value="1"/>
</dbReference>
<dbReference type="CDD" id="cd00088">
    <property type="entry name" value="HPT"/>
    <property type="match status" value="1"/>
</dbReference>
<dbReference type="Gene3D" id="3.30.450.20">
    <property type="entry name" value="PAS domain"/>
    <property type="match status" value="2"/>
</dbReference>
<evidence type="ECO:0000259" key="11">
    <source>
        <dbReference type="PROSITE" id="PS50112"/>
    </source>
</evidence>
<evidence type="ECO:0000256" key="8">
    <source>
        <dbReference type="PROSITE-ProRule" id="PRU00169"/>
    </source>
</evidence>
<dbReference type="PROSITE" id="PS50113">
    <property type="entry name" value="PAC"/>
    <property type="match status" value="2"/>
</dbReference>
<evidence type="ECO:0000259" key="10">
    <source>
        <dbReference type="PROSITE" id="PS50110"/>
    </source>
</evidence>
<dbReference type="Gene3D" id="1.20.120.160">
    <property type="entry name" value="HPT domain"/>
    <property type="match status" value="1"/>
</dbReference>
<feature type="domain" description="Response regulatory" evidence="10">
    <location>
        <begin position="817"/>
        <end position="936"/>
    </location>
</feature>
<dbReference type="NCBIfam" id="TIGR00229">
    <property type="entry name" value="sensory_box"/>
    <property type="match status" value="1"/>
</dbReference>
<dbReference type="EMBL" id="BAAARN010000003">
    <property type="protein sequence ID" value="GAA2737836.1"/>
    <property type="molecule type" value="Genomic_DNA"/>
</dbReference>
<dbReference type="Pfam" id="PF02518">
    <property type="entry name" value="HATPase_c"/>
    <property type="match status" value="1"/>
</dbReference>
<comment type="caution">
    <text evidence="14">The sequence shown here is derived from an EMBL/GenBank/DDBJ whole genome shotgun (WGS) entry which is preliminary data.</text>
</comment>
<dbReference type="CDD" id="cd17546">
    <property type="entry name" value="REC_hyHK_CKI1_RcsC-like"/>
    <property type="match status" value="1"/>
</dbReference>
<sequence>MQHEALADLDASDLSRWLVQASPDGLWVFDERGTTIFANGRLGQLLGRTPEQMRGLSVFDCIDEQGKEDFARHLQVLATSRTPGSNLECRLLRGDGSDIWALVSHTPIKDDEGDHVGWLHRVTEYSEQRRLIDTLQHREQQLAEAQRIAKIGSWDWDLVTDEVTWSDELYRIYGVDPAEVPVPSVEAFFAILHPDDRETVGGIVDAAIARDEPLEFDCRIVQRDGSFLWIRGRGQVSRDRHGGAVRLGGTSQDVTATKDAEQALALLSAMATTANQANRLVDVVPTIIADVATHTGWRPVAGWMVDVDGTLQAVEGEVRPVDDHDRDESLRLALQAVQTRVPAVGRTSEGTTLVAAPIVAEERAACVIVMDSRVSTPPTDSDAVTIGQATALFARVAEREWTRERLAAARDDAMAASVAKSQFLATMSHEIRTPLNGVIGLSELLNRTELTERQRRLTDGIDNAGRQLLALVNDILDLSKIEAGRLELEQVDFDPRTVIEQSSTVVAEQARRKSLELVVSCQPDLPMAVCGDPVRFGQVIANLTSNAVKFTANGEVVVRASLEQDAPDGSVVLRVEVTDTGYGMTPEVQDRLFTAFSQGDASTTREYGGTGLGLAICKQIVAAMGGEIGVSSARGRGSTFWFTAPFSPATNLPVPASIGTAIVSGLRVLVIDDNETNRFILEEQLGAWKVDTSLAASGVEGLSALDEAKRNGAPFDVVLLDYLMPGVNGEQFARMVRGDGRFADTRIILLTSSMDLNSTTLNDAGIDLALTKPVFASSLFDSLATVAASAPSSGSANAVRAAPNVPSPTGPSGRLGRVLVVEDNPVNQMVAVGILESLGYAASVAENGVVGVACFMAEPDGFDAILMDCQMPQMDGYEATRAIRAQEVPGSRIPIVAMTAAAIAGERERCLLAGMDDFLTKPVDVALLRSTLATWVPARADSRDEPDSAGVLTLPELIDDHAEVLDRDRLEELLDLEPGDPSMLLRFIDRFGTGSEQTMQALRQARDTGEAEQMGRAAHSLKGSSANLGATALAALCKEVEDLGDEGRLVDDQVLDCLARERDRAVSALEGLAAALRSHD</sequence>
<dbReference type="InterPro" id="IPR013655">
    <property type="entry name" value="PAS_fold_3"/>
</dbReference>
<dbReference type="Pfam" id="PF00072">
    <property type="entry name" value="Response_reg"/>
    <property type="match status" value="2"/>
</dbReference>
<evidence type="ECO:0000313" key="15">
    <source>
        <dbReference type="Proteomes" id="UP001501326"/>
    </source>
</evidence>
<comment type="subcellular location">
    <subcellularLocation>
        <location evidence="2">Cell membrane</location>
    </subcellularLocation>
</comment>
<dbReference type="CDD" id="cd00082">
    <property type="entry name" value="HisKA"/>
    <property type="match status" value="1"/>
</dbReference>
<dbReference type="InterPro" id="IPR001789">
    <property type="entry name" value="Sig_transdc_resp-reg_receiver"/>
</dbReference>
<dbReference type="Pfam" id="PF08447">
    <property type="entry name" value="PAS_3"/>
    <property type="match status" value="1"/>
</dbReference>
<dbReference type="PROSITE" id="PS50112">
    <property type="entry name" value="PAS"/>
    <property type="match status" value="2"/>
</dbReference>
<evidence type="ECO:0000256" key="6">
    <source>
        <dbReference type="ARBA" id="ARBA00023012"/>
    </source>
</evidence>
<dbReference type="PROSITE" id="PS50110">
    <property type="entry name" value="RESPONSE_REGULATORY"/>
    <property type="match status" value="2"/>
</dbReference>
<feature type="domain" description="Response regulatory" evidence="10">
    <location>
        <begin position="667"/>
        <end position="787"/>
    </location>
</feature>
<dbReference type="SMART" id="SM00448">
    <property type="entry name" value="REC"/>
    <property type="match status" value="2"/>
</dbReference>
<dbReference type="SMART" id="SM00388">
    <property type="entry name" value="HisKA"/>
    <property type="match status" value="1"/>
</dbReference>
<dbReference type="Gene3D" id="2.10.70.100">
    <property type="match status" value="1"/>
</dbReference>
<dbReference type="Pfam" id="PF00512">
    <property type="entry name" value="HisKA"/>
    <property type="match status" value="1"/>
</dbReference>
<gene>
    <name evidence="14" type="ORF">GCM10009867_26650</name>
</gene>
<comment type="catalytic activity">
    <reaction evidence="1">
        <text>ATP + protein L-histidine = ADP + protein N-phospho-L-histidine.</text>
        <dbReference type="EC" id="2.7.13.3"/>
    </reaction>
</comment>
<dbReference type="Pfam" id="PF08448">
    <property type="entry name" value="PAS_4"/>
    <property type="match status" value="1"/>
</dbReference>
<feature type="domain" description="PAC" evidence="12">
    <location>
        <begin position="214"/>
        <end position="266"/>
    </location>
</feature>
<feature type="modified residue" description="4-aspartylphosphate" evidence="8">
    <location>
        <position position="868"/>
    </location>
</feature>
<dbReference type="InterPro" id="IPR005467">
    <property type="entry name" value="His_kinase_dom"/>
</dbReference>
<dbReference type="CDD" id="cd16922">
    <property type="entry name" value="HATPase_EvgS-ArcB-TorS-like"/>
    <property type="match status" value="1"/>
</dbReference>
<dbReference type="CDD" id="cd00130">
    <property type="entry name" value="PAS"/>
    <property type="match status" value="2"/>
</dbReference>
<dbReference type="InterPro" id="IPR000014">
    <property type="entry name" value="PAS"/>
</dbReference>
<dbReference type="InterPro" id="IPR013656">
    <property type="entry name" value="PAS_4"/>
</dbReference>
<keyword evidence="6" id="KW-0902">Two-component regulatory system</keyword>
<dbReference type="Pfam" id="PF01627">
    <property type="entry name" value="Hpt"/>
    <property type="match status" value="1"/>
</dbReference>
<feature type="modified residue" description="4-aspartylphosphate" evidence="8">
    <location>
        <position position="721"/>
    </location>
</feature>
<feature type="domain" description="PAS" evidence="11">
    <location>
        <begin position="11"/>
        <end position="81"/>
    </location>
</feature>
<dbReference type="InterPro" id="IPR036641">
    <property type="entry name" value="HPT_dom_sf"/>
</dbReference>
<proteinExistence type="predicted"/>
<dbReference type="Proteomes" id="UP001501326">
    <property type="component" value="Unassembled WGS sequence"/>
</dbReference>
<feature type="modified residue" description="Phosphohistidine" evidence="7">
    <location>
        <position position="1019"/>
    </location>
</feature>
<dbReference type="InterPro" id="IPR008207">
    <property type="entry name" value="Sig_transdc_His_kin_Hpt_dom"/>
</dbReference>
<dbReference type="SUPFAM" id="SSF47226">
    <property type="entry name" value="Histidine-containing phosphotransfer domain, HPT domain"/>
    <property type="match status" value="1"/>
</dbReference>
<dbReference type="SUPFAM" id="SSF55874">
    <property type="entry name" value="ATPase domain of HSP90 chaperone/DNA topoisomerase II/histidine kinase"/>
    <property type="match status" value="1"/>
</dbReference>
<dbReference type="InterPro" id="IPR001610">
    <property type="entry name" value="PAC"/>
</dbReference>
<feature type="domain" description="Histidine kinase" evidence="9">
    <location>
        <begin position="426"/>
        <end position="648"/>
    </location>
</feature>
<dbReference type="PANTHER" id="PTHR45339">
    <property type="entry name" value="HYBRID SIGNAL TRANSDUCTION HISTIDINE KINASE J"/>
    <property type="match status" value="1"/>
</dbReference>
<dbReference type="SMART" id="SM00387">
    <property type="entry name" value="HATPase_c"/>
    <property type="match status" value="1"/>
</dbReference>
<dbReference type="InterPro" id="IPR011006">
    <property type="entry name" value="CheY-like_superfamily"/>
</dbReference>
<dbReference type="InterPro" id="IPR035965">
    <property type="entry name" value="PAS-like_dom_sf"/>
</dbReference>
<organism evidence="14 15">
    <name type="scientific">Pedococcus aerophilus</name>
    <dbReference type="NCBI Taxonomy" id="436356"/>
    <lineage>
        <taxon>Bacteria</taxon>
        <taxon>Bacillati</taxon>
        <taxon>Actinomycetota</taxon>
        <taxon>Actinomycetes</taxon>
        <taxon>Micrococcales</taxon>
        <taxon>Intrasporangiaceae</taxon>
        <taxon>Pedococcus</taxon>
    </lineage>
</organism>
<dbReference type="PANTHER" id="PTHR45339:SF5">
    <property type="entry name" value="HISTIDINE KINASE"/>
    <property type="match status" value="1"/>
</dbReference>
<evidence type="ECO:0000313" key="14">
    <source>
        <dbReference type="EMBL" id="GAA2737836.1"/>
    </source>
</evidence>
<feature type="domain" description="PAC" evidence="12">
    <location>
        <begin position="85"/>
        <end position="137"/>
    </location>
</feature>
<dbReference type="Gene3D" id="3.40.50.2300">
    <property type="match status" value="2"/>
</dbReference>
<keyword evidence="15" id="KW-1185">Reference proteome</keyword>
<keyword evidence="5" id="KW-0808">Transferase</keyword>
<evidence type="ECO:0000256" key="3">
    <source>
        <dbReference type="ARBA" id="ARBA00012438"/>
    </source>
</evidence>
<evidence type="ECO:0000256" key="1">
    <source>
        <dbReference type="ARBA" id="ARBA00000085"/>
    </source>
</evidence>
<dbReference type="SMART" id="SM00086">
    <property type="entry name" value="PAC"/>
    <property type="match status" value="2"/>
</dbReference>
<dbReference type="SUPFAM" id="SSF52172">
    <property type="entry name" value="CheY-like"/>
    <property type="match status" value="2"/>
</dbReference>
<evidence type="ECO:0000259" key="12">
    <source>
        <dbReference type="PROSITE" id="PS50113"/>
    </source>
</evidence>
<keyword evidence="4 8" id="KW-0597">Phosphoprotein</keyword>
<dbReference type="InterPro" id="IPR003661">
    <property type="entry name" value="HisK_dim/P_dom"/>
</dbReference>